<evidence type="ECO:0000256" key="1">
    <source>
        <dbReference type="SAM" id="MobiDB-lite"/>
    </source>
</evidence>
<gene>
    <name evidence="2" type="ORF">PR048_021202</name>
</gene>
<feature type="region of interest" description="Disordered" evidence="1">
    <location>
        <begin position="220"/>
        <end position="242"/>
    </location>
</feature>
<feature type="region of interest" description="Disordered" evidence="1">
    <location>
        <begin position="368"/>
        <end position="400"/>
    </location>
</feature>
<feature type="compositionally biased region" description="Basic and acidic residues" evidence="1">
    <location>
        <begin position="8"/>
        <end position="24"/>
    </location>
</feature>
<reference evidence="2 3" key="1">
    <citation type="submission" date="2023-02" db="EMBL/GenBank/DDBJ databases">
        <title>LHISI_Scaffold_Assembly.</title>
        <authorList>
            <person name="Stuart O.P."/>
            <person name="Cleave R."/>
            <person name="Magrath M.J.L."/>
            <person name="Mikheyev A.S."/>
        </authorList>
    </citation>
    <scope>NUCLEOTIDE SEQUENCE [LARGE SCALE GENOMIC DNA]</scope>
    <source>
        <strain evidence="2">Daus_M_001</strain>
        <tissue evidence="2">Leg muscle</tissue>
    </source>
</reference>
<comment type="caution">
    <text evidence="2">The sequence shown here is derived from an EMBL/GenBank/DDBJ whole genome shotgun (WGS) entry which is preliminary data.</text>
</comment>
<dbReference type="Proteomes" id="UP001159363">
    <property type="component" value="Chromosome 7"/>
</dbReference>
<organism evidence="2 3">
    <name type="scientific">Dryococelus australis</name>
    <dbReference type="NCBI Taxonomy" id="614101"/>
    <lineage>
        <taxon>Eukaryota</taxon>
        <taxon>Metazoa</taxon>
        <taxon>Ecdysozoa</taxon>
        <taxon>Arthropoda</taxon>
        <taxon>Hexapoda</taxon>
        <taxon>Insecta</taxon>
        <taxon>Pterygota</taxon>
        <taxon>Neoptera</taxon>
        <taxon>Polyneoptera</taxon>
        <taxon>Phasmatodea</taxon>
        <taxon>Verophasmatodea</taxon>
        <taxon>Anareolatae</taxon>
        <taxon>Phasmatidae</taxon>
        <taxon>Eurycanthinae</taxon>
        <taxon>Dryococelus</taxon>
    </lineage>
</organism>
<feature type="region of interest" description="Disordered" evidence="1">
    <location>
        <begin position="270"/>
        <end position="350"/>
    </location>
</feature>
<keyword evidence="3" id="KW-1185">Reference proteome</keyword>
<proteinExistence type="predicted"/>
<protein>
    <submittedName>
        <fullName evidence="2">Uncharacterized protein</fullName>
    </submittedName>
</protein>
<evidence type="ECO:0000313" key="3">
    <source>
        <dbReference type="Proteomes" id="UP001159363"/>
    </source>
</evidence>
<evidence type="ECO:0000313" key="2">
    <source>
        <dbReference type="EMBL" id="KAJ8876755.1"/>
    </source>
</evidence>
<feature type="region of interest" description="Disordered" evidence="1">
    <location>
        <begin position="761"/>
        <end position="784"/>
    </location>
</feature>
<accession>A0ABQ9GXK8</accession>
<feature type="compositionally biased region" description="Low complexity" evidence="1">
    <location>
        <begin position="295"/>
        <end position="314"/>
    </location>
</feature>
<name>A0ABQ9GXK8_9NEOP</name>
<sequence length="784" mass="87173">MRVIEVNMEQHHNEGAGEMGDPREGLPTNGIVRHDSHYRKSGERANRSATTALNVIQRNYKKTYRPTISVTIPNQFIQTVAKRLQKTSRPSRSCRYVSRDYRNMTTRHRHRTHASVPTADEVVPSDRHRTDGIITHIVDADHVRGSSRNFTQLILPLHELALWIDIAKHNASVYATMLSYEDYKRKNSKTVTRSKSLAANTAIEFWAEVFLATTRGISTTGNKDRKARIEPQRKQETRVHDGTSWYCISPSHPVAGKVLEGSRLQRGEGGKCREGFFHSGGRPAGDDDEPLDTRAAAASSVGVSPPPVLSFSSATSPAGERERKRERERWRCSPFQFPPPQQQQRQKKRRLANSLLERGGRLLTSFSLPIVSGGGNPRPARAGASQKRTKNFSGHDEGSGARVSLVRRVEPRAPAGIPASRQLKKCFFRAALRSARTSRKPVGHCCHTWPADGADMFGVHLARQKQAACGPDVANCKRHNVGRKRLRQASCVFHLGQRHMGKRHLPPPCIALTSASQNTTYGLIPWLMEGNPADRGLAVRAPIAATCRPDYSSRVTACSGRAVVCPGDDAHACCRDDVERKFIADRRFVWTGARARERGEIDARKAIGMKSIDRWSERPPSRIKHGQAGPRDGRGFAWRRKVCEEVSGWWGGRGGRQYSGQTWGVENVDGEPGRCPPVRRQREPSPVARVILTWPPPPSNPLYPTAGRKHTLGAVPCFVARLFGIEAVLCNRVPRSPATQYCVADKRHVVRVCGMPKSKARGTNLRRLVSQRSASGHPFSDKSC</sequence>
<feature type="compositionally biased region" description="Basic and acidic residues" evidence="1">
    <location>
        <begin position="222"/>
        <end position="241"/>
    </location>
</feature>
<feature type="region of interest" description="Disordered" evidence="1">
    <location>
        <begin position="1"/>
        <end position="24"/>
    </location>
</feature>
<feature type="compositionally biased region" description="Basic and acidic residues" evidence="1">
    <location>
        <begin position="319"/>
        <end position="331"/>
    </location>
</feature>
<dbReference type="EMBL" id="JARBHB010000008">
    <property type="protein sequence ID" value="KAJ8876755.1"/>
    <property type="molecule type" value="Genomic_DNA"/>
</dbReference>